<keyword evidence="5" id="KW-1185">Reference proteome</keyword>
<dbReference type="Proteomes" id="UP000034681">
    <property type="component" value="Unassembled WGS sequence"/>
</dbReference>
<feature type="transmembrane region" description="Helical" evidence="2">
    <location>
        <begin position="114"/>
        <end position="136"/>
    </location>
</feature>
<dbReference type="GO" id="GO:0003824">
    <property type="term" value="F:catalytic activity"/>
    <property type="evidence" value="ECO:0007669"/>
    <property type="project" value="InterPro"/>
</dbReference>
<comment type="caution">
    <text evidence="4">The sequence shown here is derived from an EMBL/GenBank/DDBJ whole genome shotgun (WGS) entry which is preliminary data.</text>
</comment>
<keyword evidence="2" id="KW-1133">Transmembrane helix</keyword>
<keyword evidence="2" id="KW-0812">Transmembrane</keyword>
<dbReference type="RefSeq" id="WP_017710905.1">
    <property type="nucleotide sequence ID" value="NZ_KB235933.1"/>
</dbReference>
<gene>
    <name evidence="4" type="ORF">PROH_07340</name>
</gene>
<feature type="compositionally biased region" description="Low complexity" evidence="1">
    <location>
        <begin position="404"/>
        <end position="413"/>
    </location>
</feature>
<feature type="domain" description="Endonuclease/exonuclease/phosphatase" evidence="3">
    <location>
        <begin position="154"/>
        <end position="383"/>
    </location>
</feature>
<name>A0A0M2PYD5_PROHO</name>
<dbReference type="OrthoDB" id="9796594at2"/>
<dbReference type="InterPro" id="IPR036691">
    <property type="entry name" value="Endo/exonu/phosph_ase_sf"/>
</dbReference>
<dbReference type="InterPro" id="IPR005135">
    <property type="entry name" value="Endo/exonuclease/phosphatase"/>
</dbReference>
<dbReference type="EMBL" id="AJTX02000004">
    <property type="protein sequence ID" value="KKI99693.1"/>
    <property type="molecule type" value="Genomic_DNA"/>
</dbReference>
<dbReference type="AlphaFoldDB" id="A0A0M2PYD5"/>
<evidence type="ECO:0000313" key="4">
    <source>
        <dbReference type="EMBL" id="KKI99693.1"/>
    </source>
</evidence>
<evidence type="ECO:0000256" key="2">
    <source>
        <dbReference type="SAM" id="Phobius"/>
    </source>
</evidence>
<dbReference type="eggNOG" id="COG3021">
    <property type="taxonomic scope" value="Bacteria"/>
</dbReference>
<reference evidence="4" key="1">
    <citation type="submission" date="2012-04" db="EMBL/GenBank/DDBJ databases">
        <authorList>
            <person name="Borisov I.G."/>
            <person name="Ivanikova N.V."/>
            <person name="Pinevich A.V."/>
        </authorList>
    </citation>
    <scope>NUCLEOTIDE SEQUENCE</scope>
    <source>
        <strain evidence="4">CALU 1027</strain>
    </source>
</reference>
<sequence>MADPAIATVVTAALESSSRPLAQPQPLTLGLTMVPPPSAPRPLLLRVITALGWCALGLSLVGLAGYGGYGHRYLELISHGRAQWFALSLGGVGLFVGVEVWRQRSHQGPTPTQALGTSLSLFCLGLNLTAIIPWYFPPAVPGGEAPALRCLMANVYGDNNQYDRLLDLVAATQPDVLVVVEFTPQWSRALEPLNPLFPHQQQVPRSDNFGLALYSRIPLDNLRVDSFGSPGLPTIVADLTWGDRPLSLYAVHPPPPVSPQGFALRNGMLAHWAETIPQNPQPVVMLGDWNLSPWSPYYGEFLAKTGLHNSSQGFGIQPTWPVAGVLPQKLREKTGQGATPGFPPSPPWPWGQSLLQIPIDHGLISPGLRSVHFQRGPAIGSDHYPILVDLVWNNPTAQGPPPQASAQPQRLPPKGLTKRD</sequence>
<protein>
    <recommendedName>
        <fullName evidence="3">Endonuclease/exonuclease/phosphatase domain-containing protein</fullName>
    </recommendedName>
</protein>
<dbReference type="Pfam" id="PF03372">
    <property type="entry name" value="Exo_endo_phos"/>
    <property type="match status" value="1"/>
</dbReference>
<accession>A0A0M2PYD5</accession>
<evidence type="ECO:0000259" key="3">
    <source>
        <dbReference type="Pfam" id="PF03372"/>
    </source>
</evidence>
<dbReference type="SUPFAM" id="SSF56219">
    <property type="entry name" value="DNase I-like"/>
    <property type="match status" value="1"/>
</dbReference>
<feature type="transmembrane region" description="Helical" evidence="2">
    <location>
        <begin position="84"/>
        <end position="102"/>
    </location>
</feature>
<feature type="transmembrane region" description="Helical" evidence="2">
    <location>
        <begin position="43"/>
        <end position="64"/>
    </location>
</feature>
<evidence type="ECO:0000256" key="1">
    <source>
        <dbReference type="SAM" id="MobiDB-lite"/>
    </source>
</evidence>
<proteinExistence type="predicted"/>
<dbReference type="Gene3D" id="3.60.10.10">
    <property type="entry name" value="Endonuclease/exonuclease/phosphatase"/>
    <property type="match status" value="1"/>
</dbReference>
<evidence type="ECO:0000313" key="5">
    <source>
        <dbReference type="Proteomes" id="UP000034681"/>
    </source>
</evidence>
<organism evidence="4 5">
    <name type="scientific">Prochlorothrix hollandica PCC 9006 = CALU 1027</name>
    <dbReference type="NCBI Taxonomy" id="317619"/>
    <lineage>
        <taxon>Bacteria</taxon>
        <taxon>Bacillati</taxon>
        <taxon>Cyanobacteriota</taxon>
        <taxon>Cyanophyceae</taxon>
        <taxon>Prochlorotrichales</taxon>
        <taxon>Prochlorotrichaceae</taxon>
        <taxon>Prochlorothrix</taxon>
    </lineage>
</organism>
<feature type="region of interest" description="Disordered" evidence="1">
    <location>
        <begin position="395"/>
        <end position="420"/>
    </location>
</feature>
<keyword evidence="2" id="KW-0472">Membrane</keyword>